<evidence type="ECO:0000256" key="2">
    <source>
        <dbReference type="SAM" id="SignalP"/>
    </source>
</evidence>
<feature type="chain" id="PRO_5026929797" description="Ferrochelatase" evidence="2">
    <location>
        <begin position="20"/>
        <end position="58"/>
    </location>
</feature>
<keyword evidence="2" id="KW-0732">Signal</keyword>
<name>A0A6N6JEA9_9RHOB</name>
<dbReference type="Proteomes" id="UP000436822">
    <property type="component" value="Unassembled WGS sequence"/>
</dbReference>
<feature type="transmembrane region" description="Helical" evidence="1">
    <location>
        <begin position="38"/>
        <end position="57"/>
    </location>
</feature>
<reference evidence="3 4" key="1">
    <citation type="submission" date="2019-12" db="EMBL/GenBank/DDBJ databases">
        <title>Litoreibacter badius sp. nov., a novel bacteriochlorophyll a-containing bacterium in the genus Litoreibacter.</title>
        <authorList>
            <person name="Kanamuro M."/>
            <person name="Takabe Y."/>
            <person name="Mori K."/>
            <person name="Takaichi S."/>
            <person name="Hanada S."/>
        </authorList>
    </citation>
    <scope>NUCLEOTIDE SEQUENCE [LARGE SCALE GENOMIC DNA]</scope>
    <source>
        <strain evidence="3 4">K6</strain>
    </source>
</reference>
<evidence type="ECO:0000256" key="1">
    <source>
        <dbReference type="SAM" id="Phobius"/>
    </source>
</evidence>
<dbReference type="RefSeq" id="WP_174239106.1">
    <property type="nucleotide sequence ID" value="NZ_BLJE01000002.1"/>
</dbReference>
<feature type="signal peptide" evidence="2">
    <location>
        <begin position="1"/>
        <end position="19"/>
    </location>
</feature>
<evidence type="ECO:0008006" key="5">
    <source>
        <dbReference type="Google" id="ProtNLM"/>
    </source>
</evidence>
<organism evidence="3 4">
    <name type="scientific">Litoreibacter roseus</name>
    <dbReference type="NCBI Taxonomy" id="2601869"/>
    <lineage>
        <taxon>Bacteria</taxon>
        <taxon>Pseudomonadati</taxon>
        <taxon>Pseudomonadota</taxon>
        <taxon>Alphaproteobacteria</taxon>
        <taxon>Rhodobacterales</taxon>
        <taxon>Roseobacteraceae</taxon>
        <taxon>Litoreibacter</taxon>
    </lineage>
</organism>
<dbReference type="EMBL" id="BLJE01000002">
    <property type="protein sequence ID" value="GFE64465.1"/>
    <property type="molecule type" value="Genomic_DNA"/>
</dbReference>
<dbReference type="AlphaFoldDB" id="A0A6N6JEA9"/>
<evidence type="ECO:0000313" key="4">
    <source>
        <dbReference type="Proteomes" id="UP000436822"/>
    </source>
</evidence>
<comment type="caution">
    <text evidence="3">The sequence shown here is derived from an EMBL/GenBank/DDBJ whole genome shotgun (WGS) entry which is preliminary data.</text>
</comment>
<protein>
    <recommendedName>
        <fullName evidence="5">Ferrochelatase</fullName>
    </recommendedName>
</protein>
<keyword evidence="1" id="KW-0472">Membrane</keyword>
<keyword evidence="4" id="KW-1185">Reference proteome</keyword>
<keyword evidence="1" id="KW-0812">Transmembrane</keyword>
<keyword evidence="1" id="KW-1133">Transmembrane helix</keyword>
<sequence length="58" mass="5777">MKKIALATAFTLAASTAFAGGFDDPVVEPVVVEEEATTSAGGILIPLLFVALVALAAS</sequence>
<accession>A0A6N6JEA9</accession>
<evidence type="ECO:0000313" key="3">
    <source>
        <dbReference type="EMBL" id="GFE64465.1"/>
    </source>
</evidence>
<proteinExistence type="predicted"/>
<gene>
    <name evidence="3" type="ORF">KIN_15390</name>
</gene>